<feature type="coiled-coil region" evidence="1">
    <location>
        <begin position="48"/>
        <end position="82"/>
    </location>
</feature>
<dbReference type="RefSeq" id="WP_227707739.1">
    <property type="nucleotide sequence ID" value="NZ_JAJEQX010000014.1"/>
</dbReference>
<evidence type="ECO:0000313" key="2">
    <source>
        <dbReference type="EMBL" id="MCC2254601.1"/>
    </source>
</evidence>
<dbReference type="InterPro" id="IPR008840">
    <property type="entry name" value="Sipho_Gp157"/>
</dbReference>
<reference evidence="2 3" key="1">
    <citation type="submission" date="2021-10" db="EMBL/GenBank/DDBJ databases">
        <title>Anaerobic single-cell dispensing facilitates the cultivation of human gut bacteria.</title>
        <authorList>
            <person name="Afrizal A."/>
        </authorList>
    </citation>
    <scope>NUCLEOTIDE SEQUENCE [LARGE SCALE GENOMIC DNA]</scope>
    <source>
        <strain evidence="2 3">CLA-AA-H200</strain>
    </source>
</reference>
<proteinExistence type="predicted"/>
<name>A0ABS8FX46_9FIRM</name>
<comment type="caution">
    <text evidence="2">The sequence shown here is derived from an EMBL/GenBank/DDBJ whole genome shotgun (WGS) entry which is preliminary data.</text>
</comment>
<keyword evidence="3" id="KW-1185">Reference proteome</keyword>
<sequence length="162" mass="18679">MTLYEMTDSYLELLEMMENGADKKMVEDAMKAIDDQFPKKAESYIVLILEREAESEKCDKEIKRLQARKKRADDDAKNMKESLINSILAMKKKKVKTEFHEISLKNNPASLKIKDAAMVPKKYLTPQPPKINNSQIKEDMQKQGIVECDYAYLEKGVSLVIE</sequence>
<organism evidence="2 3">
    <name type="scientific">Ruminococcus turbiniformis</name>
    <dbReference type="NCBI Taxonomy" id="2881258"/>
    <lineage>
        <taxon>Bacteria</taxon>
        <taxon>Bacillati</taxon>
        <taxon>Bacillota</taxon>
        <taxon>Clostridia</taxon>
        <taxon>Eubacteriales</taxon>
        <taxon>Oscillospiraceae</taxon>
        <taxon>Ruminococcus</taxon>
    </lineage>
</organism>
<evidence type="ECO:0000313" key="3">
    <source>
        <dbReference type="Proteomes" id="UP001198151"/>
    </source>
</evidence>
<dbReference type="Proteomes" id="UP001198151">
    <property type="component" value="Unassembled WGS sequence"/>
</dbReference>
<accession>A0ABS8FX46</accession>
<evidence type="ECO:0000256" key="1">
    <source>
        <dbReference type="SAM" id="Coils"/>
    </source>
</evidence>
<keyword evidence="1" id="KW-0175">Coiled coil</keyword>
<dbReference type="EMBL" id="JAJEQX010000014">
    <property type="protein sequence ID" value="MCC2254601.1"/>
    <property type="molecule type" value="Genomic_DNA"/>
</dbReference>
<dbReference type="Pfam" id="PF05565">
    <property type="entry name" value="Sipho_Gp157"/>
    <property type="match status" value="1"/>
</dbReference>
<protein>
    <submittedName>
        <fullName evidence="2">Siphovirus Gp157 family protein</fullName>
    </submittedName>
</protein>
<gene>
    <name evidence="2" type="ORF">LKD70_09250</name>
</gene>